<evidence type="ECO:0000256" key="7">
    <source>
        <dbReference type="ARBA" id="ARBA00022921"/>
    </source>
</evidence>
<dbReference type="Proteomes" id="UP000174145">
    <property type="component" value="Segment"/>
</dbReference>
<dbReference type="GO" id="GO:0055036">
    <property type="term" value="C:virion membrane"/>
    <property type="evidence" value="ECO:0007669"/>
    <property type="project" value="UniProtKB-SubCell"/>
</dbReference>
<keyword evidence="5 14" id="KW-0812">Transmembrane</keyword>
<dbReference type="InterPro" id="IPR010367">
    <property type="entry name" value="Poxvirus_G3"/>
</dbReference>
<comment type="subcellular location">
    <subcellularLocation>
        <location evidence="1">Virion membrane</location>
        <topology evidence="1">Single-pass membrane protein</topology>
    </subcellularLocation>
</comment>
<proteinExistence type="inferred from homology"/>
<evidence type="ECO:0000256" key="14">
    <source>
        <dbReference type="SAM" id="Phobius"/>
    </source>
</evidence>
<protein>
    <recommendedName>
        <fullName evidence="13">Entry-fusion complex protein OPG086</fullName>
    </recommendedName>
</protein>
<evidence type="ECO:0000256" key="11">
    <source>
        <dbReference type="ARBA" id="ARBA00034668"/>
    </source>
</evidence>
<accession>W6JL61</accession>
<keyword evidence="8" id="KW-0735">Signal-anchor</keyword>
<keyword evidence="2" id="KW-1160">Virus entry into host cell</keyword>
<keyword evidence="16" id="KW-1185">Reference proteome</keyword>
<keyword evidence="6" id="KW-0946">Virion</keyword>
<dbReference type="KEGG" id="vg:18263654"/>
<keyword evidence="2" id="KW-1168">Fusion of virus membrane with host membrane</keyword>
<dbReference type="OrthoDB" id="23088at10239"/>
<evidence type="ECO:0000256" key="9">
    <source>
        <dbReference type="ARBA" id="ARBA00022989"/>
    </source>
</evidence>
<dbReference type="GO" id="GO:0046718">
    <property type="term" value="P:symbiont entry into host cell"/>
    <property type="evidence" value="ECO:0007669"/>
    <property type="project" value="UniProtKB-KW"/>
</dbReference>
<dbReference type="GeneID" id="18263654"/>
<organism evidence="15 16">
    <name type="scientific">Alphaentomopoxvirus acuprea</name>
    <dbReference type="NCBI Taxonomy" id="62099"/>
    <lineage>
        <taxon>Viruses</taxon>
        <taxon>Varidnaviria</taxon>
        <taxon>Bamfordvirae</taxon>
        <taxon>Nucleocytoviricota</taxon>
        <taxon>Pokkesviricetes</taxon>
        <taxon>Chitovirales</taxon>
        <taxon>Poxviridae</taxon>
        <taxon>Entomopoxvirinae</taxon>
        <taxon>Alphaentomopoxvirus</taxon>
    </lineage>
</organism>
<name>W6JL61_9POXV</name>
<keyword evidence="7" id="KW-0426">Late protein</keyword>
<evidence type="ECO:0000256" key="12">
    <source>
        <dbReference type="ARBA" id="ARBA00034771"/>
    </source>
</evidence>
<evidence type="ECO:0000256" key="10">
    <source>
        <dbReference type="ARBA" id="ARBA00023136"/>
    </source>
</evidence>
<evidence type="ECO:0000256" key="2">
    <source>
        <dbReference type="ARBA" id="ARBA00022506"/>
    </source>
</evidence>
<dbReference type="Pfam" id="PF06129">
    <property type="entry name" value="Chordopox_G3"/>
    <property type="match status" value="1"/>
</dbReference>
<comment type="similarity">
    <text evidence="12">Belongs to the orthopoxvirus OPG086 family.</text>
</comment>
<evidence type="ECO:0000313" key="15">
    <source>
        <dbReference type="EMBL" id="BAO49585.1"/>
    </source>
</evidence>
<evidence type="ECO:0000256" key="3">
    <source>
        <dbReference type="ARBA" id="ARBA00022521"/>
    </source>
</evidence>
<keyword evidence="4" id="KW-1162">Viral penetration into host cytoplasm</keyword>
<evidence type="ECO:0000313" key="16">
    <source>
        <dbReference type="Proteomes" id="UP000174145"/>
    </source>
</evidence>
<feature type="transmembrane region" description="Helical" evidence="14">
    <location>
        <begin position="6"/>
        <end position="25"/>
    </location>
</feature>
<sequence>MISLILNTIIGLFFLASLILIYFPLSIYELMSYTTTFDPIKEINIRYNDTNMKSLILFLSQNSINKQQGIIMLDLNTNNISFRVSGNTYNFDIDKDLSTYIPTYILALKNNE</sequence>
<evidence type="ECO:0000256" key="6">
    <source>
        <dbReference type="ARBA" id="ARBA00022844"/>
    </source>
</evidence>
<evidence type="ECO:0000256" key="1">
    <source>
        <dbReference type="ARBA" id="ARBA00004381"/>
    </source>
</evidence>
<evidence type="ECO:0000256" key="5">
    <source>
        <dbReference type="ARBA" id="ARBA00022692"/>
    </source>
</evidence>
<dbReference type="GO" id="GO:0019064">
    <property type="term" value="P:fusion of virus membrane with host plasma membrane"/>
    <property type="evidence" value="ECO:0007669"/>
    <property type="project" value="UniProtKB-KW"/>
</dbReference>
<comment type="function">
    <text evidence="11">Component of the entry fusion complex (EFC), which consists of 11 proteins. During cell infection, this complex mediates entry of the virion core into the host cytoplasm by a two-step mechanism consisting of lipid mixing of the viral and cellular membranes and subsequent pore formation.</text>
</comment>
<reference evidence="15 16" key="1">
    <citation type="journal article" date="2014" name="Virology">
        <title>The complete genome sequence of the Alphaentomopoxvirus Anomala cuprea entomopoxvirus, including its terminal hairpin loop sequences, suggests a potentially unique mode of apoptosis inhibition and mode of DNA replication.</title>
        <authorList>
            <person name="Mitsuhashi W."/>
            <person name="Miyamoto K."/>
            <person name="Wada S."/>
        </authorList>
    </citation>
    <scope>NUCLEOTIDE SEQUENCE [LARGE SCALE GENOMIC DNA]</scope>
    <source>
        <strain evidence="15">CV6M</strain>
    </source>
</reference>
<dbReference type="EMBL" id="AP013055">
    <property type="protein sequence ID" value="BAO49585.1"/>
    <property type="molecule type" value="Genomic_DNA"/>
</dbReference>
<dbReference type="RefSeq" id="YP_009001698.1">
    <property type="nucleotide sequence ID" value="NC_023426.1"/>
</dbReference>
<evidence type="ECO:0000256" key="4">
    <source>
        <dbReference type="ARBA" id="ARBA00022595"/>
    </source>
</evidence>
<keyword evidence="10 14" id="KW-0472">Membrane</keyword>
<evidence type="ECO:0000256" key="13">
    <source>
        <dbReference type="ARBA" id="ARBA00034891"/>
    </source>
</evidence>
<evidence type="ECO:0000256" key="8">
    <source>
        <dbReference type="ARBA" id="ARBA00022968"/>
    </source>
</evidence>
<keyword evidence="9 14" id="KW-1133">Transmembrane helix</keyword>
<keyword evidence="3" id="KW-1169">Fusion of virus membrane with host cell membrane</keyword>